<gene>
    <name evidence="2" type="ORF">SPPG_02023</name>
</gene>
<feature type="region of interest" description="Disordered" evidence="1">
    <location>
        <begin position="418"/>
        <end position="498"/>
    </location>
</feature>
<feature type="compositionally biased region" description="Basic and acidic residues" evidence="1">
    <location>
        <begin position="380"/>
        <end position="391"/>
    </location>
</feature>
<organism evidence="2 3">
    <name type="scientific">Spizellomyces punctatus (strain DAOM BR117)</name>
    <dbReference type="NCBI Taxonomy" id="645134"/>
    <lineage>
        <taxon>Eukaryota</taxon>
        <taxon>Fungi</taxon>
        <taxon>Fungi incertae sedis</taxon>
        <taxon>Chytridiomycota</taxon>
        <taxon>Chytridiomycota incertae sedis</taxon>
        <taxon>Chytridiomycetes</taxon>
        <taxon>Spizellomycetales</taxon>
        <taxon>Spizellomycetaceae</taxon>
        <taxon>Spizellomyces</taxon>
    </lineage>
</organism>
<keyword evidence="3" id="KW-1185">Reference proteome</keyword>
<evidence type="ECO:0000256" key="1">
    <source>
        <dbReference type="SAM" id="MobiDB-lite"/>
    </source>
</evidence>
<dbReference type="VEuPathDB" id="FungiDB:SPPG_02023"/>
<name>A0A0L0HQ59_SPIPD</name>
<sequence length="762" mass="82899">MTAFTPYLAEIADIVCRLCRCASNTGLGNLLILSGDEPVASNHVSAAHNIALKSLWGETLARLGSTSPAQTNPTPSWQDIGEFRALMVDESEAITLIIRHMFVMAMKQPEKLPAAVPEISVGLDNCLRSLKTLEATTLLGAILFQDSAGIGSQERLILAVAELVAVVCEFFRCLGALMTTSRIAEVQSGTGDGGMRAGNVQMKTAKTFVQKAMKAGKFLNSRRNSFASVRGAAAPSAEKIAENSPIKDANTDIWAVQEKLQELNQCGKALVSALNTFLNVLLSVERHLVLQRASSSLANGGDKKSGIRRLRDALENVLRSQQISDVDLEDTNLSASEHVREVSRDSFGEEPLHVRRSKTVRRRAKSLERVSTLESCSSLESDHHRTGKQGEEETSFNFKMGMNSTPGELLNSVQTLYTEGEDPPEGNESAASVRRPRSLSHPTEAVSSGRLSFPTQRRATGPSQLRQEISAEPTPHANISTSHTELPSAAPDIWSSQSALPSPYEDLLRHIEEIEQTQLEMLKQSTQHNQRSPATQPKTATYIAAPKIGSLPSTFSIAKSPMGGQIINVGINKRGMVGSPSSTTSLMMPPPPHHVHPKIAVAQIKKEWEPSLTVKRQLLRQDSGMTSWKLCVAKLSHSSHSLLIFPSGRATVKDMDFPVRDPELSGASPIAAYNLRNAVIEKASNVPRHKAIRARLMNGVNVLIDVGSDARLEDWMYAMRRIAEDESATAPSRRDSALPKGRDSRVNSSTYLSYPSASSFVI</sequence>
<dbReference type="EMBL" id="KQ257452">
    <property type="protein sequence ID" value="KND02944.1"/>
    <property type="molecule type" value="Genomic_DNA"/>
</dbReference>
<dbReference type="InterPro" id="IPR011993">
    <property type="entry name" value="PH-like_dom_sf"/>
</dbReference>
<dbReference type="InParanoid" id="A0A0L0HQ59"/>
<feature type="region of interest" description="Disordered" evidence="1">
    <location>
        <begin position="358"/>
        <end position="392"/>
    </location>
</feature>
<evidence type="ECO:0000313" key="3">
    <source>
        <dbReference type="Proteomes" id="UP000053201"/>
    </source>
</evidence>
<dbReference type="Gene3D" id="2.30.29.30">
    <property type="entry name" value="Pleckstrin-homology domain (PH domain)/Phosphotyrosine-binding domain (PTB)"/>
    <property type="match status" value="1"/>
</dbReference>
<feature type="compositionally biased region" description="Polar residues" evidence="1">
    <location>
        <begin position="445"/>
        <end position="467"/>
    </location>
</feature>
<accession>A0A0L0HQ59</accession>
<dbReference type="RefSeq" id="XP_016610983.1">
    <property type="nucleotide sequence ID" value="XM_016750329.1"/>
</dbReference>
<dbReference type="OrthoDB" id="2162514at2759"/>
<dbReference type="Proteomes" id="UP000053201">
    <property type="component" value="Unassembled WGS sequence"/>
</dbReference>
<reference evidence="2 3" key="1">
    <citation type="submission" date="2009-08" db="EMBL/GenBank/DDBJ databases">
        <title>The Genome Sequence of Spizellomyces punctatus strain DAOM BR117.</title>
        <authorList>
            <consortium name="The Broad Institute Genome Sequencing Platform"/>
            <person name="Russ C."/>
            <person name="Cuomo C."/>
            <person name="Shea T."/>
            <person name="Young S.K."/>
            <person name="Zeng Q."/>
            <person name="Koehrsen M."/>
            <person name="Haas B."/>
            <person name="Borodovsky M."/>
            <person name="Guigo R."/>
            <person name="Alvarado L."/>
            <person name="Berlin A."/>
            <person name="Bochicchio J."/>
            <person name="Borenstein D."/>
            <person name="Chapman S."/>
            <person name="Chen Z."/>
            <person name="Engels R."/>
            <person name="Freedman E."/>
            <person name="Gellesch M."/>
            <person name="Goldberg J."/>
            <person name="Griggs A."/>
            <person name="Gujja S."/>
            <person name="Heiman D."/>
            <person name="Hepburn T."/>
            <person name="Howarth C."/>
            <person name="Jen D."/>
            <person name="Larson L."/>
            <person name="Lewis B."/>
            <person name="Mehta T."/>
            <person name="Park D."/>
            <person name="Pearson M."/>
            <person name="Roberts A."/>
            <person name="Saif S."/>
            <person name="Shenoy N."/>
            <person name="Sisk P."/>
            <person name="Stolte C."/>
            <person name="Sykes S."/>
            <person name="Thomson T."/>
            <person name="Walk T."/>
            <person name="White J."/>
            <person name="Yandava C."/>
            <person name="Burger G."/>
            <person name="Gray M.W."/>
            <person name="Holland P.W.H."/>
            <person name="King N."/>
            <person name="Lang F.B.F."/>
            <person name="Roger A.J."/>
            <person name="Ruiz-Trillo I."/>
            <person name="Lander E."/>
            <person name="Nusbaum C."/>
        </authorList>
    </citation>
    <scope>NUCLEOTIDE SEQUENCE [LARGE SCALE GENOMIC DNA]</scope>
    <source>
        <strain evidence="2 3">DAOM BR117</strain>
    </source>
</reference>
<evidence type="ECO:0008006" key="4">
    <source>
        <dbReference type="Google" id="ProtNLM"/>
    </source>
</evidence>
<protein>
    <recommendedName>
        <fullName evidence="4">PH domain-containing protein</fullName>
    </recommendedName>
</protein>
<proteinExistence type="predicted"/>
<dbReference type="GeneID" id="27685647"/>
<evidence type="ECO:0000313" key="2">
    <source>
        <dbReference type="EMBL" id="KND02944.1"/>
    </source>
</evidence>
<dbReference type="AlphaFoldDB" id="A0A0L0HQ59"/>